<dbReference type="GO" id="GO:0016787">
    <property type="term" value="F:hydrolase activity"/>
    <property type="evidence" value="ECO:0007669"/>
    <property type="project" value="UniProtKB-KW"/>
</dbReference>
<organism evidence="19 20">
    <name type="scientific">Paraglomus occultum</name>
    <dbReference type="NCBI Taxonomy" id="144539"/>
    <lineage>
        <taxon>Eukaryota</taxon>
        <taxon>Fungi</taxon>
        <taxon>Fungi incertae sedis</taxon>
        <taxon>Mucoromycota</taxon>
        <taxon>Glomeromycotina</taxon>
        <taxon>Glomeromycetes</taxon>
        <taxon>Paraglomerales</taxon>
        <taxon>Paraglomeraceae</taxon>
        <taxon>Paraglomus</taxon>
    </lineage>
</organism>
<dbReference type="Proteomes" id="UP000789572">
    <property type="component" value="Unassembled WGS sequence"/>
</dbReference>
<evidence type="ECO:0000256" key="15">
    <source>
        <dbReference type="ARBA" id="ARBA00023136"/>
    </source>
</evidence>
<evidence type="ECO:0000259" key="18">
    <source>
        <dbReference type="Pfam" id="PF04548"/>
    </source>
</evidence>
<dbReference type="GO" id="GO:0046872">
    <property type="term" value="F:metal ion binding"/>
    <property type="evidence" value="ECO:0007669"/>
    <property type="project" value="UniProtKB-KW"/>
</dbReference>
<gene>
    <name evidence="19" type="ORF">POCULU_LOCUS5575</name>
</gene>
<evidence type="ECO:0000256" key="2">
    <source>
        <dbReference type="ARBA" id="ARBA00004167"/>
    </source>
</evidence>
<keyword evidence="8" id="KW-0547">Nucleotide-binding</keyword>
<comment type="cofactor">
    <cofactor evidence="1">
        <name>Mg(2+)</name>
        <dbReference type="ChEBI" id="CHEBI:18420"/>
    </cofactor>
</comment>
<evidence type="ECO:0000313" key="20">
    <source>
        <dbReference type="Proteomes" id="UP000789572"/>
    </source>
</evidence>
<evidence type="ECO:0000256" key="13">
    <source>
        <dbReference type="ARBA" id="ARBA00022989"/>
    </source>
</evidence>
<evidence type="ECO:0000256" key="16">
    <source>
        <dbReference type="ARBA" id="ARBA00024013"/>
    </source>
</evidence>
<dbReference type="AlphaFoldDB" id="A0A9N9FWG1"/>
<keyword evidence="7" id="KW-0479">Metal-binding</keyword>
<reference evidence="19" key="1">
    <citation type="submission" date="2021-06" db="EMBL/GenBank/DDBJ databases">
        <authorList>
            <person name="Kallberg Y."/>
            <person name="Tangrot J."/>
            <person name="Rosling A."/>
        </authorList>
    </citation>
    <scope>NUCLEOTIDE SEQUENCE</scope>
    <source>
        <strain evidence="19">IA702</strain>
    </source>
</reference>
<evidence type="ECO:0000256" key="11">
    <source>
        <dbReference type="ARBA" id="ARBA00022842"/>
    </source>
</evidence>
<evidence type="ECO:0000256" key="5">
    <source>
        <dbReference type="ARBA" id="ARBA00022640"/>
    </source>
</evidence>
<feature type="coiled-coil region" evidence="17">
    <location>
        <begin position="6"/>
        <end position="90"/>
    </location>
</feature>
<dbReference type="EMBL" id="CAJVPJ010000877">
    <property type="protein sequence ID" value="CAG8562361.1"/>
    <property type="molecule type" value="Genomic_DNA"/>
</dbReference>
<keyword evidence="10" id="KW-1002">Plastid outer membrane</keyword>
<dbReference type="InterPro" id="IPR045058">
    <property type="entry name" value="GIMA/IAN/Toc"/>
</dbReference>
<keyword evidence="20" id="KW-1185">Reference proteome</keyword>
<dbReference type="InterPro" id="IPR006703">
    <property type="entry name" value="G_AIG1"/>
</dbReference>
<keyword evidence="12" id="KW-0653">Protein transport</keyword>
<dbReference type="Gene3D" id="3.40.50.300">
    <property type="entry name" value="P-loop containing nucleotide triphosphate hydrolases"/>
    <property type="match status" value="1"/>
</dbReference>
<keyword evidence="4" id="KW-0150">Chloroplast</keyword>
<dbReference type="PANTHER" id="PTHR10903">
    <property type="entry name" value="GTPASE, IMAP FAMILY MEMBER-RELATED"/>
    <property type="match status" value="1"/>
</dbReference>
<evidence type="ECO:0000256" key="14">
    <source>
        <dbReference type="ARBA" id="ARBA00023134"/>
    </source>
</evidence>
<keyword evidence="17" id="KW-0175">Coiled coil</keyword>
<evidence type="ECO:0000256" key="8">
    <source>
        <dbReference type="ARBA" id="ARBA00022741"/>
    </source>
</evidence>
<evidence type="ECO:0000256" key="7">
    <source>
        <dbReference type="ARBA" id="ARBA00022723"/>
    </source>
</evidence>
<dbReference type="SUPFAM" id="SSF52540">
    <property type="entry name" value="P-loop containing nucleoside triphosphate hydrolases"/>
    <property type="match status" value="1"/>
</dbReference>
<dbReference type="PANTHER" id="PTHR10903:SF135">
    <property type="entry name" value="TRANSLOCASE OF CHLOROPLAST 120, CHLOROPLASTIC-RELATED"/>
    <property type="match status" value="1"/>
</dbReference>
<dbReference type="GO" id="GO:0016020">
    <property type="term" value="C:membrane"/>
    <property type="evidence" value="ECO:0007669"/>
    <property type="project" value="UniProtKB-SubCell"/>
</dbReference>
<accession>A0A9N9FWG1</accession>
<keyword evidence="11" id="KW-0460">Magnesium</keyword>
<feature type="coiled-coil region" evidence="17">
    <location>
        <begin position="383"/>
        <end position="410"/>
    </location>
</feature>
<evidence type="ECO:0000256" key="10">
    <source>
        <dbReference type="ARBA" id="ARBA00022805"/>
    </source>
</evidence>
<dbReference type="Pfam" id="PF04548">
    <property type="entry name" value="AIG1"/>
    <property type="match status" value="1"/>
</dbReference>
<evidence type="ECO:0000313" key="19">
    <source>
        <dbReference type="EMBL" id="CAG8562361.1"/>
    </source>
</evidence>
<evidence type="ECO:0000256" key="17">
    <source>
        <dbReference type="SAM" id="Coils"/>
    </source>
</evidence>
<evidence type="ECO:0000256" key="3">
    <source>
        <dbReference type="ARBA" id="ARBA00022448"/>
    </source>
</evidence>
<evidence type="ECO:0000256" key="4">
    <source>
        <dbReference type="ARBA" id="ARBA00022528"/>
    </source>
</evidence>
<proteinExistence type="predicted"/>
<comment type="subcellular location">
    <subcellularLocation>
        <location evidence="2">Membrane</location>
        <topology evidence="2">Single-pass membrane protein</topology>
    </subcellularLocation>
    <subcellularLocation>
        <location evidence="16">Plastid</location>
        <location evidence="16">Chloroplast outer membrane</location>
    </subcellularLocation>
</comment>
<protein>
    <submittedName>
        <fullName evidence="19">3890_t:CDS:1</fullName>
    </submittedName>
</protein>
<evidence type="ECO:0000256" key="12">
    <source>
        <dbReference type="ARBA" id="ARBA00022927"/>
    </source>
</evidence>
<dbReference type="GO" id="GO:0005525">
    <property type="term" value="F:GTP binding"/>
    <property type="evidence" value="ECO:0007669"/>
    <property type="project" value="UniProtKB-KW"/>
</dbReference>
<sequence>REKEIYDKIKKEIRKKVKARELLKEELTENDEKIKDLEKRLEISKKEIKELEKLLVPCVDDLTQKLEIKKEELKRLVNDAKEEIEKNNLNYLEEDLVHLLESQSELVKSDNNSSQEELAHTKETINRYFKNTKKIEEICQKQAEITELKVGLNKLKMKNVKNILLIGNTGSGKSTLANVLTDTSEFKEGKYATSETKETQIREFEEKYAVYRVIDTVGIGDTQLSEDNVLDKIIQTIYYLREGISQIVFVTSDRFDDGEIMAYKLAKTIFASGSEDIDDYITIVRTRFTDFENQEECRKDIDLMIKNGGKLSEIIKKVKEKGKIIHVNNGTEQERNFSRSILVNYLVENCRKVYNESLDLRRLSKAISINMSKIEGLERRKKEEIGVEDIRILENEIAELRKELRQSTKEHID</sequence>
<name>A0A9N9FWG1_9GLOM</name>
<dbReference type="InterPro" id="IPR027417">
    <property type="entry name" value="P-loop_NTPase"/>
</dbReference>
<keyword evidence="14" id="KW-0342">GTP-binding</keyword>
<keyword evidence="9" id="KW-0378">Hydrolase</keyword>
<feature type="non-terminal residue" evidence="19">
    <location>
        <position position="1"/>
    </location>
</feature>
<keyword evidence="13" id="KW-1133">Transmembrane helix</keyword>
<keyword evidence="5" id="KW-0934">Plastid</keyword>
<dbReference type="OrthoDB" id="8954335at2759"/>
<evidence type="ECO:0000256" key="1">
    <source>
        <dbReference type="ARBA" id="ARBA00001946"/>
    </source>
</evidence>
<keyword evidence="3" id="KW-0813">Transport</keyword>
<dbReference type="GO" id="GO:0015031">
    <property type="term" value="P:protein transport"/>
    <property type="evidence" value="ECO:0007669"/>
    <property type="project" value="UniProtKB-KW"/>
</dbReference>
<evidence type="ECO:0000256" key="6">
    <source>
        <dbReference type="ARBA" id="ARBA00022692"/>
    </source>
</evidence>
<comment type="caution">
    <text evidence="19">The sequence shown here is derived from an EMBL/GenBank/DDBJ whole genome shotgun (WGS) entry which is preliminary data.</text>
</comment>
<feature type="domain" description="AIG1-type G" evidence="18">
    <location>
        <begin position="161"/>
        <end position="343"/>
    </location>
</feature>
<evidence type="ECO:0000256" key="9">
    <source>
        <dbReference type="ARBA" id="ARBA00022801"/>
    </source>
</evidence>
<keyword evidence="6" id="KW-0812">Transmembrane</keyword>
<keyword evidence="15" id="KW-0472">Membrane</keyword>